<evidence type="ECO:0000256" key="2">
    <source>
        <dbReference type="ARBA" id="ARBA00022475"/>
    </source>
</evidence>
<dbReference type="PANTHER" id="PTHR30294:SF47">
    <property type="entry name" value="INNER MEMBRANE TRANSPORT PERMEASE YHHJ"/>
    <property type="match status" value="1"/>
</dbReference>
<evidence type="ECO:0000256" key="5">
    <source>
        <dbReference type="ARBA" id="ARBA00023136"/>
    </source>
</evidence>
<sequence>MGREFRLLWQDPFSRALMSWVPLLLMGILCWIFSAGLARDLKVGLVDLDRSVLSRQLAFSLDGSAGLKVARQFDSIDAGAHALRGGDIYALVVIPSHLERDARQGTQPQVTVFNNGQFILIAKLVSSALAQVVGTLNGQVGVLEAMADGKALPGALGQSVPISSQITALYNLNSSYAQFLLSAILPAVWQILVVLFGLNALARTDRLGLDWTTRGVWFGLWRTLLPHVLIGWGWGLAWTLLLFKGFAYPMHGSWLVLTVGLGLASAACVTMGAFFYGIIRDPARALSLAGAYTAPGFAFMGVTFPVSAMGDFAQFWRSLLPVSHYVELQIGQSNYGLPLASALPQLGALLLFLLPLLLVVRRYKQQAELARQSAVVPVAEKEPQ</sequence>
<dbReference type="GO" id="GO:0140359">
    <property type="term" value="F:ABC-type transporter activity"/>
    <property type="evidence" value="ECO:0007669"/>
    <property type="project" value="InterPro"/>
</dbReference>
<accession>A0A1S2D6Y6</accession>
<organism evidence="8 9">
    <name type="scientific">Aeromonas sobria</name>
    <dbReference type="NCBI Taxonomy" id="646"/>
    <lineage>
        <taxon>Bacteria</taxon>
        <taxon>Pseudomonadati</taxon>
        <taxon>Pseudomonadota</taxon>
        <taxon>Gammaproteobacteria</taxon>
        <taxon>Aeromonadales</taxon>
        <taxon>Aeromonadaceae</taxon>
        <taxon>Aeromonas</taxon>
    </lineage>
</organism>
<dbReference type="InterPro" id="IPR051449">
    <property type="entry name" value="ABC-2_transporter_component"/>
</dbReference>
<dbReference type="GeneID" id="58920907"/>
<feature type="transmembrane region" description="Helical" evidence="6">
    <location>
        <begin position="291"/>
        <end position="315"/>
    </location>
</feature>
<comment type="caution">
    <text evidence="8">The sequence shown here is derived from an EMBL/GenBank/DDBJ whole genome shotgun (WGS) entry which is preliminary data.</text>
</comment>
<feature type="transmembrane region" description="Helical" evidence="6">
    <location>
        <begin position="20"/>
        <end position="38"/>
    </location>
</feature>
<evidence type="ECO:0000256" key="4">
    <source>
        <dbReference type="ARBA" id="ARBA00022989"/>
    </source>
</evidence>
<reference evidence="8 9" key="1">
    <citation type="submission" date="2016-09" db="EMBL/GenBank/DDBJ databases">
        <title>Draft Genome Sequence of Aeromonas sobria Strain 08005, Isolated from Sick Rana catesbeiana.</title>
        <authorList>
            <person name="Yang Q."/>
        </authorList>
    </citation>
    <scope>NUCLEOTIDE SEQUENCE [LARGE SCALE GENOMIC DNA]</scope>
    <source>
        <strain evidence="8 9">08005</strain>
    </source>
</reference>
<keyword evidence="3 6" id="KW-0812">Transmembrane</keyword>
<dbReference type="AlphaFoldDB" id="A0A1S2D6Y6"/>
<keyword evidence="5 6" id="KW-0472">Membrane</keyword>
<dbReference type="Pfam" id="PF12698">
    <property type="entry name" value="ABC2_membrane_3"/>
    <property type="match status" value="1"/>
</dbReference>
<dbReference type="InterPro" id="IPR013525">
    <property type="entry name" value="ABC2_TM"/>
</dbReference>
<keyword evidence="4 6" id="KW-1133">Transmembrane helix</keyword>
<dbReference type="PANTHER" id="PTHR30294">
    <property type="entry name" value="MEMBRANE COMPONENT OF ABC TRANSPORTER YHHJ-RELATED"/>
    <property type="match status" value="1"/>
</dbReference>
<feature type="transmembrane region" description="Helical" evidence="6">
    <location>
        <begin position="255"/>
        <end position="279"/>
    </location>
</feature>
<protein>
    <submittedName>
        <fullName evidence="8">Multidrug ABC transporter permease</fullName>
    </submittedName>
</protein>
<feature type="transmembrane region" description="Helical" evidence="6">
    <location>
        <begin position="179"/>
        <end position="202"/>
    </location>
</feature>
<feature type="transmembrane region" description="Helical" evidence="6">
    <location>
        <begin position="335"/>
        <end position="360"/>
    </location>
</feature>
<proteinExistence type="predicted"/>
<dbReference type="STRING" id="646.BJD16_07565"/>
<dbReference type="Proteomes" id="UP000179934">
    <property type="component" value="Unassembled WGS sequence"/>
</dbReference>
<dbReference type="EMBL" id="MKFU01000002">
    <property type="protein sequence ID" value="OHY95783.1"/>
    <property type="molecule type" value="Genomic_DNA"/>
</dbReference>
<dbReference type="Gene3D" id="3.40.1710.10">
    <property type="entry name" value="abc type-2 transporter like domain"/>
    <property type="match status" value="1"/>
</dbReference>
<evidence type="ECO:0000256" key="3">
    <source>
        <dbReference type="ARBA" id="ARBA00022692"/>
    </source>
</evidence>
<dbReference type="OrthoDB" id="9811522at2"/>
<comment type="subcellular location">
    <subcellularLocation>
        <location evidence="1">Cell membrane</location>
        <topology evidence="1">Multi-pass membrane protein</topology>
    </subcellularLocation>
</comment>
<dbReference type="RefSeq" id="WP_042018583.1">
    <property type="nucleotide sequence ID" value="NZ_CDBW01000005.1"/>
</dbReference>
<evidence type="ECO:0000256" key="1">
    <source>
        <dbReference type="ARBA" id="ARBA00004651"/>
    </source>
</evidence>
<evidence type="ECO:0000313" key="9">
    <source>
        <dbReference type="Proteomes" id="UP000179934"/>
    </source>
</evidence>
<evidence type="ECO:0000256" key="6">
    <source>
        <dbReference type="SAM" id="Phobius"/>
    </source>
</evidence>
<keyword evidence="2" id="KW-1003">Cell membrane</keyword>
<evidence type="ECO:0000313" key="8">
    <source>
        <dbReference type="EMBL" id="OHY95783.1"/>
    </source>
</evidence>
<feature type="transmembrane region" description="Helical" evidence="6">
    <location>
        <begin position="223"/>
        <end position="243"/>
    </location>
</feature>
<gene>
    <name evidence="8" type="ORF">BJD16_07565</name>
</gene>
<dbReference type="GO" id="GO:0005886">
    <property type="term" value="C:plasma membrane"/>
    <property type="evidence" value="ECO:0007669"/>
    <property type="project" value="UniProtKB-SubCell"/>
</dbReference>
<feature type="domain" description="ABC-2 type transporter transmembrane" evidence="7">
    <location>
        <begin position="17"/>
        <end position="358"/>
    </location>
</feature>
<name>A0A1S2D6Y6_AERSO</name>
<evidence type="ECO:0000259" key="7">
    <source>
        <dbReference type="Pfam" id="PF12698"/>
    </source>
</evidence>